<protein>
    <recommendedName>
        <fullName evidence="1">AbiEi antitoxin N-terminal domain-containing protein</fullName>
    </recommendedName>
</protein>
<sequence>MKLTHKQRLIVDYIRKNGSITVEQCQSVPGVNTYYCNGAKHCGNLLRTMNKSGLLERVKKGTYRIPEVGRLRTSSKPQLADERQQSLF</sequence>
<feature type="domain" description="AbiEi antitoxin N-terminal" evidence="1">
    <location>
        <begin position="10"/>
        <end position="66"/>
    </location>
</feature>
<evidence type="ECO:0000313" key="3">
    <source>
        <dbReference type="Proteomes" id="UP000198670"/>
    </source>
</evidence>
<dbReference type="Pfam" id="PF13338">
    <property type="entry name" value="AbiEi_4"/>
    <property type="match status" value="1"/>
</dbReference>
<accession>A0A1I3E2N3</accession>
<evidence type="ECO:0000259" key="1">
    <source>
        <dbReference type="Pfam" id="PF13338"/>
    </source>
</evidence>
<gene>
    <name evidence="2" type="ORF">SAMN05444682_101741</name>
</gene>
<name>A0A1I3E2N3_9SPHI</name>
<dbReference type="RefSeq" id="WP_090624290.1">
    <property type="nucleotide sequence ID" value="NZ_FOQO01000001.1"/>
</dbReference>
<dbReference type="EMBL" id="FOQO01000001">
    <property type="protein sequence ID" value="SFH93282.1"/>
    <property type="molecule type" value="Genomic_DNA"/>
</dbReference>
<dbReference type="InterPro" id="IPR025159">
    <property type="entry name" value="AbiEi_N"/>
</dbReference>
<keyword evidence="3" id="KW-1185">Reference proteome</keyword>
<reference evidence="2 3" key="1">
    <citation type="submission" date="2016-10" db="EMBL/GenBank/DDBJ databases">
        <authorList>
            <person name="de Groot N.N."/>
        </authorList>
    </citation>
    <scope>NUCLEOTIDE SEQUENCE [LARGE SCALE GENOMIC DNA]</scope>
    <source>
        <strain evidence="2 3">RK1</strain>
    </source>
</reference>
<dbReference type="AlphaFoldDB" id="A0A1I3E2N3"/>
<evidence type="ECO:0000313" key="2">
    <source>
        <dbReference type="EMBL" id="SFH93282.1"/>
    </source>
</evidence>
<dbReference type="Proteomes" id="UP000198670">
    <property type="component" value="Unassembled WGS sequence"/>
</dbReference>
<proteinExistence type="predicted"/>
<dbReference type="STRING" id="1477437.SAMN05444682_101741"/>
<organism evidence="2 3">
    <name type="scientific">Parapedobacter indicus</name>
    <dbReference type="NCBI Taxonomy" id="1477437"/>
    <lineage>
        <taxon>Bacteria</taxon>
        <taxon>Pseudomonadati</taxon>
        <taxon>Bacteroidota</taxon>
        <taxon>Sphingobacteriia</taxon>
        <taxon>Sphingobacteriales</taxon>
        <taxon>Sphingobacteriaceae</taxon>
        <taxon>Parapedobacter</taxon>
    </lineage>
</organism>